<keyword evidence="3 9" id="KW-1003">Cell membrane</keyword>
<proteinExistence type="inferred from homology"/>
<evidence type="ECO:0000256" key="4">
    <source>
        <dbReference type="ARBA" id="ARBA00022519"/>
    </source>
</evidence>
<dbReference type="NCBIfam" id="TIGR01331">
    <property type="entry name" value="bisphos_cysQ"/>
    <property type="match status" value="1"/>
</dbReference>
<evidence type="ECO:0000256" key="5">
    <source>
        <dbReference type="ARBA" id="ARBA00022723"/>
    </source>
</evidence>
<name>A0A520S5T1_9GAMM</name>
<evidence type="ECO:0000256" key="3">
    <source>
        <dbReference type="ARBA" id="ARBA00022475"/>
    </source>
</evidence>
<dbReference type="PROSITE" id="PS00630">
    <property type="entry name" value="IMP_2"/>
    <property type="match status" value="1"/>
</dbReference>
<feature type="binding site" evidence="9">
    <location>
        <position position="86"/>
    </location>
    <ligand>
        <name>Mg(2+)</name>
        <dbReference type="ChEBI" id="CHEBI:18420"/>
        <label>2</label>
    </ligand>
</feature>
<dbReference type="GO" id="GO:0046854">
    <property type="term" value="P:phosphatidylinositol phosphate biosynthetic process"/>
    <property type="evidence" value="ECO:0007669"/>
    <property type="project" value="InterPro"/>
</dbReference>
<evidence type="ECO:0000256" key="10">
    <source>
        <dbReference type="PIRSR" id="PIRSR600760-2"/>
    </source>
</evidence>
<feature type="binding site" evidence="9">
    <location>
        <position position="86"/>
    </location>
    <ligand>
        <name>Mg(2+)</name>
        <dbReference type="ChEBI" id="CHEBI:18420"/>
        <label>1</label>
    </ligand>
</feature>
<dbReference type="SUPFAM" id="SSF56655">
    <property type="entry name" value="Carbohydrate phosphatase"/>
    <property type="match status" value="1"/>
</dbReference>
<feature type="binding site" evidence="10">
    <location>
        <position position="88"/>
    </location>
    <ligand>
        <name>Mg(2+)</name>
        <dbReference type="ChEBI" id="CHEBI:18420"/>
        <label>1</label>
        <note>catalytic</note>
    </ligand>
</feature>
<keyword evidence="5 9" id="KW-0479">Metal-binding</keyword>
<dbReference type="CDD" id="cd01638">
    <property type="entry name" value="CysQ"/>
    <property type="match status" value="1"/>
</dbReference>
<dbReference type="GO" id="GO:0008441">
    <property type="term" value="F:3'(2'),5'-bisphosphate nucleotidase activity"/>
    <property type="evidence" value="ECO:0007669"/>
    <property type="project" value="UniProtKB-UniRule"/>
</dbReference>
<dbReference type="GO" id="GO:0005886">
    <property type="term" value="C:plasma membrane"/>
    <property type="evidence" value="ECO:0007669"/>
    <property type="project" value="UniProtKB-SubCell"/>
</dbReference>
<feature type="binding site" evidence="10">
    <location>
        <position position="89"/>
    </location>
    <ligand>
        <name>Mg(2+)</name>
        <dbReference type="ChEBI" id="CHEBI:18420"/>
        <label>1</label>
        <note>catalytic</note>
    </ligand>
</feature>
<organism evidence="11 12">
    <name type="scientific">OM182 bacterium</name>
    <dbReference type="NCBI Taxonomy" id="2510334"/>
    <lineage>
        <taxon>Bacteria</taxon>
        <taxon>Pseudomonadati</taxon>
        <taxon>Pseudomonadota</taxon>
        <taxon>Gammaproteobacteria</taxon>
        <taxon>OMG group</taxon>
        <taxon>OM182 clade</taxon>
    </lineage>
</organism>
<evidence type="ECO:0000256" key="7">
    <source>
        <dbReference type="ARBA" id="ARBA00022842"/>
    </source>
</evidence>
<dbReference type="AlphaFoldDB" id="A0A520S5T1"/>
<dbReference type="EC" id="3.1.3.7" evidence="9"/>
<comment type="caution">
    <text evidence="11">The sequence shown here is derived from an EMBL/GenBank/DDBJ whole genome shotgun (WGS) entry which is preliminary data.</text>
</comment>
<feature type="binding site" evidence="9">
    <location>
        <position position="66"/>
    </location>
    <ligand>
        <name>Mg(2+)</name>
        <dbReference type="ChEBI" id="CHEBI:18420"/>
        <label>1</label>
    </ligand>
</feature>
<evidence type="ECO:0000256" key="2">
    <source>
        <dbReference type="ARBA" id="ARBA00005289"/>
    </source>
</evidence>
<keyword evidence="7 9" id="KW-0460">Magnesium</keyword>
<comment type="cofactor">
    <cofactor evidence="9 10">
        <name>Mg(2+)</name>
        <dbReference type="ChEBI" id="CHEBI:18420"/>
    </cofactor>
</comment>
<dbReference type="GO" id="GO:0000287">
    <property type="term" value="F:magnesium ion binding"/>
    <property type="evidence" value="ECO:0007669"/>
    <property type="project" value="UniProtKB-UniRule"/>
</dbReference>
<sequence>MADLLNSMINIAREAGEVILAIYREDDVGLEFKADKSPLTRADLAANNIIFDGLKDIAPTIPILSEEGPLVGYSNRCQWDEYFLVDPLDGTKEFINRNGEFTVNIALIREGCPVLGVVFVPVENVVFSGTQIDIPKAFVSRKNQVREIKTRPIELDKVLTVLTSRRHGRKADSNFLINLNKHFAAIETKAIGSSLKFCIVAEGQADIYPRLAPTSEWDTAAAQAIVESAGGAVLGPSLHPLRYNTKSDMLNPNFIVIGDKNFPFSEVLRDFPLT</sequence>
<evidence type="ECO:0000256" key="8">
    <source>
        <dbReference type="ARBA" id="ARBA00023136"/>
    </source>
</evidence>
<feature type="binding site" evidence="9">
    <location>
        <position position="218"/>
    </location>
    <ligand>
        <name>Mg(2+)</name>
        <dbReference type="ChEBI" id="CHEBI:18420"/>
        <label>2</label>
    </ligand>
</feature>
<dbReference type="HAMAP" id="MF_02095">
    <property type="entry name" value="CysQ"/>
    <property type="match status" value="1"/>
</dbReference>
<evidence type="ECO:0000256" key="6">
    <source>
        <dbReference type="ARBA" id="ARBA00022801"/>
    </source>
</evidence>
<dbReference type="EMBL" id="SHAG01000001">
    <property type="protein sequence ID" value="RZO77784.1"/>
    <property type="molecule type" value="Genomic_DNA"/>
</dbReference>
<feature type="binding site" evidence="9">
    <location>
        <position position="89"/>
    </location>
    <ligand>
        <name>Mg(2+)</name>
        <dbReference type="ChEBI" id="CHEBI:18420"/>
        <label>2</label>
    </ligand>
</feature>
<evidence type="ECO:0000256" key="9">
    <source>
        <dbReference type="HAMAP-Rule" id="MF_02095"/>
    </source>
</evidence>
<dbReference type="InterPro" id="IPR020583">
    <property type="entry name" value="Inositol_monoP_metal-BS"/>
</dbReference>
<evidence type="ECO:0000256" key="1">
    <source>
        <dbReference type="ARBA" id="ARBA00001625"/>
    </source>
</evidence>
<feature type="binding site" evidence="10">
    <location>
        <position position="218"/>
    </location>
    <ligand>
        <name>Mg(2+)</name>
        <dbReference type="ChEBI" id="CHEBI:18420"/>
        <label>1</label>
        <note>catalytic</note>
    </ligand>
</feature>
<dbReference type="Proteomes" id="UP000316199">
    <property type="component" value="Unassembled WGS sequence"/>
</dbReference>
<dbReference type="PANTHER" id="PTHR43028:SF5">
    <property type="entry name" value="3'(2'),5'-BISPHOSPHATE NUCLEOTIDASE 1"/>
    <property type="match status" value="1"/>
</dbReference>
<dbReference type="InterPro" id="IPR020550">
    <property type="entry name" value="Inositol_monophosphatase_CS"/>
</dbReference>
<comment type="function">
    <text evidence="9">Converts adenosine-3',5'-bisphosphate (PAP) to AMP.</text>
</comment>
<feature type="binding site" evidence="9">
    <location>
        <position position="218"/>
    </location>
    <ligand>
        <name>substrate</name>
    </ligand>
</feature>
<evidence type="ECO:0000313" key="12">
    <source>
        <dbReference type="Proteomes" id="UP000316199"/>
    </source>
</evidence>
<protein>
    <recommendedName>
        <fullName evidence="9">3'(2'),5'-bisphosphate nucleotidase CysQ</fullName>
        <ecNumber evidence="9">3.1.3.7</ecNumber>
    </recommendedName>
    <alternativeName>
        <fullName evidence="9">3'(2'),5-bisphosphonucleoside 3'(2')-phosphohydrolase</fullName>
    </alternativeName>
    <alternativeName>
        <fullName evidence="9">3'-phosphoadenosine 5'-phosphate phosphatase</fullName>
        <shortName evidence="9">PAP phosphatase</shortName>
    </alternativeName>
</protein>
<reference evidence="11 12" key="1">
    <citation type="submission" date="2019-02" db="EMBL/GenBank/DDBJ databases">
        <title>Prokaryotic population dynamics and viral predation in marine succession experiment using metagenomics: the confinement effect.</title>
        <authorList>
            <person name="Haro-Moreno J.M."/>
            <person name="Rodriguez-Valera F."/>
            <person name="Lopez-Perez M."/>
        </authorList>
    </citation>
    <scope>NUCLEOTIDE SEQUENCE [LARGE SCALE GENOMIC DNA]</scope>
    <source>
        <strain evidence="11">MED-G157</strain>
    </source>
</reference>
<feature type="binding site" evidence="9">
    <location>
        <position position="66"/>
    </location>
    <ligand>
        <name>substrate</name>
    </ligand>
</feature>
<feature type="binding site" evidence="9">
    <location>
        <position position="88"/>
    </location>
    <ligand>
        <name>Mg(2+)</name>
        <dbReference type="ChEBI" id="CHEBI:18420"/>
        <label>1</label>
    </ligand>
</feature>
<keyword evidence="8 9" id="KW-0472">Membrane</keyword>
<dbReference type="Pfam" id="PF00459">
    <property type="entry name" value="Inositol_P"/>
    <property type="match status" value="1"/>
</dbReference>
<feature type="binding site" evidence="9">
    <location>
        <begin position="88"/>
        <end position="91"/>
    </location>
    <ligand>
        <name>substrate</name>
    </ligand>
</feature>
<dbReference type="PROSITE" id="PS00629">
    <property type="entry name" value="IMP_1"/>
    <property type="match status" value="1"/>
</dbReference>
<keyword evidence="6 9" id="KW-0378">Hydrolase</keyword>
<dbReference type="Gene3D" id="3.40.190.80">
    <property type="match status" value="1"/>
</dbReference>
<comment type="catalytic activity">
    <reaction evidence="1 9">
        <text>adenosine 3',5'-bisphosphate + H2O = AMP + phosphate</text>
        <dbReference type="Rhea" id="RHEA:10040"/>
        <dbReference type="ChEBI" id="CHEBI:15377"/>
        <dbReference type="ChEBI" id="CHEBI:43474"/>
        <dbReference type="ChEBI" id="CHEBI:58343"/>
        <dbReference type="ChEBI" id="CHEBI:456215"/>
        <dbReference type="EC" id="3.1.3.7"/>
    </reaction>
</comment>
<dbReference type="InterPro" id="IPR006240">
    <property type="entry name" value="CysQ"/>
</dbReference>
<accession>A0A520S5T1</accession>
<feature type="binding site" evidence="10">
    <location>
        <position position="86"/>
    </location>
    <ligand>
        <name>Mg(2+)</name>
        <dbReference type="ChEBI" id="CHEBI:18420"/>
        <label>1</label>
        <note>catalytic</note>
    </ligand>
</feature>
<dbReference type="PANTHER" id="PTHR43028">
    <property type="entry name" value="3'(2'),5'-BISPHOSPHATE NUCLEOTIDASE 1"/>
    <property type="match status" value="1"/>
</dbReference>
<dbReference type="InterPro" id="IPR050725">
    <property type="entry name" value="CysQ/Inositol_MonoPase"/>
</dbReference>
<keyword evidence="4 9" id="KW-0997">Cell inner membrane</keyword>
<gene>
    <name evidence="9 11" type="primary">cysQ</name>
    <name evidence="11" type="ORF">EVA68_00725</name>
</gene>
<comment type="similarity">
    <text evidence="2 9">Belongs to the inositol monophosphatase superfamily. CysQ family.</text>
</comment>
<dbReference type="GO" id="GO:0000103">
    <property type="term" value="P:sulfate assimilation"/>
    <property type="evidence" value="ECO:0007669"/>
    <property type="project" value="TreeGrafter"/>
</dbReference>
<dbReference type="InterPro" id="IPR000760">
    <property type="entry name" value="Inositol_monophosphatase-like"/>
</dbReference>
<feature type="binding site" evidence="10">
    <location>
        <position position="66"/>
    </location>
    <ligand>
        <name>Mg(2+)</name>
        <dbReference type="ChEBI" id="CHEBI:18420"/>
        <label>1</label>
        <note>catalytic</note>
    </ligand>
</feature>
<dbReference type="Gene3D" id="3.30.540.10">
    <property type="entry name" value="Fructose-1,6-Bisphosphatase, subunit A, domain 1"/>
    <property type="match status" value="1"/>
</dbReference>
<dbReference type="GO" id="GO:0050427">
    <property type="term" value="P:3'-phosphoadenosine 5'-phosphosulfate metabolic process"/>
    <property type="evidence" value="ECO:0007669"/>
    <property type="project" value="TreeGrafter"/>
</dbReference>
<evidence type="ECO:0000313" key="11">
    <source>
        <dbReference type="EMBL" id="RZO77784.1"/>
    </source>
</evidence>
<comment type="subcellular location">
    <subcellularLocation>
        <location evidence="9">Cell inner membrane</location>
        <topology evidence="9">Peripheral membrane protein</topology>
        <orientation evidence="9">Cytoplasmic side</orientation>
    </subcellularLocation>
</comment>